<feature type="region of interest" description="Disordered" evidence="1">
    <location>
        <begin position="393"/>
        <end position="423"/>
    </location>
</feature>
<dbReference type="PANTHER" id="PTHR12224">
    <property type="entry name" value="BETA-1,4-MANNOSYL-GLYCOPROTEIN BETA-1,4-N-ACETYLGLUCOSAMINYL-TRANSFERASE"/>
    <property type="match status" value="1"/>
</dbReference>
<feature type="compositionally biased region" description="Basic and acidic residues" evidence="1">
    <location>
        <begin position="529"/>
        <end position="608"/>
    </location>
</feature>
<dbReference type="PANTHER" id="PTHR12224:SF0">
    <property type="entry name" value="BETA-1,4-MANNOSYL-GLYCOPROTEIN 4-BETA-N-ACETYLGLUCOSAMINYLTRANSFERASE"/>
    <property type="match status" value="1"/>
</dbReference>
<dbReference type="GO" id="GO:0006044">
    <property type="term" value="P:N-acetylglucosamine metabolic process"/>
    <property type="evidence" value="ECO:0007669"/>
    <property type="project" value="TreeGrafter"/>
</dbReference>
<accession>A0A8H7F8H7</accession>
<protein>
    <submittedName>
        <fullName evidence="2">CAZyme family GT17</fullName>
    </submittedName>
</protein>
<sequence length="682" mass="78166">MLMPIRRLLTFLPIFLLLIVTLFYVFQNQYQLRNAISYASRPLWDHSEAPQNVLPHFYSEGIEMDAHTCILHGWTKRADEPNVKVLDAVLMSTELDLLEIRLNELDSVVDYFLIVESNATFTGLPKDTYFRNNRSRFAKFEDKIVYQFFPGYSLAKGESAWDVEARTRGAMSSLISQKMLQFPSSTKSLVIMSDMDEIPSRHTVELLKTCDFGEAIHLQLRNFLYSFEWFLGFGSWRASARIWDDKSYYRHSKSTDRILADAGWHCSYCFRTIPEYIVKMKGFSHADRIGGRINLLDPGYIQATICKGRDIFNMLPEAYSYVDLFSQLNLEPLKTAVGLPRYLLENSENFRFLLPGELTSRSPVGSRISIMADLKAYLAEKYMSGPKADAILSRTAPKKKKKRKADGTAPTSNVSFIKDDDNGWDMDQNKEEDDEFADAVVASDRSFKKRKVAASDASNWVTVQEGENKPEEEEVTPADEQPLVVETEESSRGGGLMTASKLRKMMPSSRLSKQETATAEEIAQAQETVYRDSSGKRRDAKAEKAAAARAKREREEKEAQKMEWGKGLVQKEEEEKKKQELQKLKEKAFARHADDKDLNEEQKAKELWNDPAAAFITKKRSKGPRKPEYNGPPPPPNRFGIKPGYRWDGVDRGNGFEKKLFQTLNERRRRGQESYNWSVDDM</sequence>
<comment type="caution">
    <text evidence="2">The sequence shown here is derived from an EMBL/GenBank/DDBJ whole genome shotgun (WGS) entry which is preliminary data.</text>
</comment>
<proteinExistence type="predicted"/>
<evidence type="ECO:0000256" key="1">
    <source>
        <dbReference type="SAM" id="MobiDB-lite"/>
    </source>
</evidence>
<evidence type="ECO:0000313" key="2">
    <source>
        <dbReference type="EMBL" id="KAF7782668.1"/>
    </source>
</evidence>
<feature type="compositionally biased region" description="Low complexity" evidence="1">
    <location>
        <begin position="514"/>
        <end position="528"/>
    </location>
</feature>
<dbReference type="Pfam" id="PF09736">
    <property type="entry name" value="Bud13"/>
    <property type="match status" value="1"/>
</dbReference>
<dbReference type="GO" id="GO:0016020">
    <property type="term" value="C:membrane"/>
    <property type="evidence" value="ECO:0007669"/>
    <property type="project" value="InterPro"/>
</dbReference>
<dbReference type="AlphaFoldDB" id="A0A8H7F8H7"/>
<reference evidence="2 3" key="1">
    <citation type="journal article" name="Sci. Rep.">
        <title>Telomere-to-telomere assembled and centromere annotated genomes of the two main subspecies of the button mushroom Agaricus bisporus reveal especially polymorphic chromosome ends.</title>
        <authorList>
            <person name="Sonnenberg A.S.M."/>
            <person name="Sedaghat-Telgerd N."/>
            <person name="Lavrijssen B."/>
            <person name="Ohm R.A."/>
            <person name="Hendrickx P.M."/>
            <person name="Scholtmeijer K."/>
            <person name="Baars J.J.P."/>
            <person name="van Peer A."/>
        </authorList>
    </citation>
    <scope>NUCLEOTIDE SEQUENCE [LARGE SCALE GENOMIC DNA]</scope>
    <source>
        <strain evidence="2 3">H119_p4</strain>
    </source>
</reference>
<name>A0A8H7F8H7_AGABI</name>
<gene>
    <name evidence="2" type="ORF">Agabi119p4_2044</name>
</gene>
<dbReference type="GO" id="GO:0003830">
    <property type="term" value="F:beta-1,4-mannosylglycoprotein 4-beta-N-acetylglucosaminyltransferase activity"/>
    <property type="evidence" value="ECO:0007669"/>
    <property type="project" value="InterPro"/>
</dbReference>
<dbReference type="InterPro" id="IPR018609">
    <property type="entry name" value="Bud13"/>
</dbReference>
<organism evidence="2 3">
    <name type="scientific">Agaricus bisporus var. burnettii</name>
    <dbReference type="NCBI Taxonomy" id="192524"/>
    <lineage>
        <taxon>Eukaryota</taxon>
        <taxon>Fungi</taxon>
        <taxon>Dikarya</taxon>
        <taxon>Basidiomycota</taxon>
        <taxon>Agaricomycotina</taxon>
        <taxon>Agaricomycetes</taxon>
        <taxon>Agaricomycetidae</taxon>
        <taxon>Agaricales</taxon>
        <taxon>Agaricineae</taxon>
        <taxon>Agaricaceae</taxon>
        <taxon>Agaricus</taxon>
    </lineage>
</organism>
<dbReference type="Proteomes" id="UP000629468">
    <property type="component" value="Unassembled WGS sequence"/>
</dbReference>
<dbReference type="Pfam" id="PF04724">
    <property type="entry name" value="Glyco_transf_17"/>
    <property type="match status" value="1"/>
</dbReference>
<dbReference type="InterPro" id="IPR006813">
    <property type="entry name" value="Glyco_trans_17"/>
</dbReference>
<evidence type="ECO:0000313" key="3">
    <source>
        <dbReference type="Proteomes" id="UP000629468"/>
    </source>
</evidence>
<dbReference type="EMBL" id="JABXXO010000003">
    <property type="protein sequence ID" value="KAF7782668.1"/>
    <property type="molecule type" value="Genomic_DNA"/>
</dbReference>
<feature type="region of interest" description="Disordered" evidence="1">
    <location>
        <begin position="461"/>
        <end position="646"/>
    </location>
</feature>